<dbReference type="SUPFAM" id="SSF102705">
    <property type="entry name" value="NIF3 (NGG1p interacting factor 3)-like"/>
    <property type="match status" value="1"/>
</dbReference>
<dbReference type="InterPro" id="IPR036069">
    <property type="entry name" value="DUF34/NIF3_sf"/>
</dbReference>
<dbReference type="PANTHER" id="PTHR41774">
    <property type="match status" value="1"/>
</dbReference>
<sequence>MEKVDFNYKLSFYVPESHLEIVKEALFAIGAGSQGNYDKTCWQCLGQSQFRPIGNAHPNIGKTYTLNYVPEYKVEMLCHATIIEKAILMLRHYHPYEVPAYDVIRVEII</sequence>
<keyword evidence="2" id="KW-1185">Reference proteome</keyword>
<protein>
    <submittedName>
        <fullName evidence="1">Structural toxin protein (Hemagglutinin/hemolysin) RtxA</fullName>
    </submittedName>
</protein>
<organism evidence="1 2">
    <name type="scientific">Legionella busanensis</name>
    <dbReference type="NCBI Taxonomy" id="190655"/>
    <lineage>
        <taxon>Bacteria</taxon>
        <taxon>Pseudomonadati</taxon>
        <taxon>Pseudomonadota</taxon>
        <taxon>Gammaproteobacteria</taxon>
        <taxon>Legionellales</taxon>
        <taxon>Legionellaceae</taxon>
        <taxon>Legionella</taxon>
    </lineage>
</organism>
<dbReference type="OrthoDB" id="9795763at2"/>
<dbReference type="InterPro" id="IPR015867">
    <property type="entry name" value="N-reg_PII/ATP_PRibTrfase_C"/>
</dbReference>
<proteinExistence type="predicted"/>
<dbReference type="Proteomes" id="UP000254794">
    <property type="component" value="Unassembled WGS sequence"/>
</dbReference>
<dbReference type="Gene3D" id="3.30.70.120">
    <property type="match status" value="1"/>
</dbReference>
<evidence type="ECO:0000313" key="1">
    <source>
        <dbReference type="EMBL" id="STX51732.1"/>
    </source>
</evidence>
<dbReference type="RefSeq" id="WP_115331348.1">
    <property type="nucleotide sequence ID" value="NZ_CAAAHP010000002.1"/>
</dbReference>
<dbReference type="EMBL" id="UGOD01000001">
    <property type="protein sequence ID" value="STX51732.1"/>
    <property type="molecule type" value="Genomic_DNA"/>
</dbReference>
<accession>A0A378JU56</accession>
<name>A0A378JU56_9GAMM</name>
<reference evidence="1 2" key="1">
    <citation type="submission" date="2018-06" db="EMBL/GenBank/DDBJ databases">
        <authorList>
            <consortium name="Pathogen Informatics"/>
            <person name="Doyle S."/>
        </authorList>
    </citation>
    <scope>NUCLEOTIDE SEQUENCE [LARGE SCALE GENOMIC DNA]</scope>
    <source>
        <strain evidence="1 2">NCTC13316</strain>
    </source>
</reference>
<evidence type="ECO:0000313" key="2">
    <source>
        <dbReference type="Proteomes" id="UP000254794"/>
    </source>
</evidence>
<gene>
    <name evidence="1" type="ORF">NCTC13316_01828</name>
</gene>
<dbReference type="AlphaFoldDB" id="A0A378JU56"/>
<dbReference type="PANTHER" id="PTHR41774:SF1">
    <property type="entry name" value="NGG1P INTERACTING FACTOR NIF3"/>
    <property type="match status" value="1"/>
</dbReference>